<sequence length="516" mass="55774">MAEEQMYFSWTDYFVFVGMLVVSTVIGLYHGFKWRPWSRGGSCRGSSEVGSSSVEEQPGDSSAEEFLTGSGKMGTLPVALSMLASFLSSITLMGQPAEVYLFGPQLWLFGVAAFLAIPVINYVMIPFFHKLQITSAYEYFGMRFGRNVQRLASVLFTVQMILYLALVLYAPALALSQVTGLNTLFVVTAMYVVVIFYTTIGGMKAVVWTDTFQVVVLYVAMFAVLIKGTVEVGGLDTVWRRNVEHGRGDLFKWTTDPTERYSVWSSFVGAAVLHMAVYGANQLQVQRYLTVPSVKQARQMIWINCAGWTVVVLLTVYAGMLIFAKYAACDPITSGLVTKADQLFPLFVMDSVGDLPGFPGLFVAGIFSAGLSTVSTGLNSLAAIWFAELDGTQFKAKLSDRGRGLTVKMFSLGFGLLSFALVFLVPFMSGLAPVAIALSSFFSGTLFGLFMLGMYVPFANAVGATVGLLAGIGVVGWMTMGAQWATDAGQIVNPRLPLSTGGCAAMNLTVVLLDAP</sequence>
<dbReference type="Pfam" id="PF00474">
    <property type="entry name" value="SSF"/>
    <property type="match status" value="1"/>
</dbReference>
<dbReference type="Proteomes" id="UP000515158">
    <property type="component" value="Unplaced"/>
</dbReference>
<dbReference type="GO" id="GO:0015293">
    <property type="term" value="F:symporter activity"/>
    <property type="evidence" value="ECO:0007669"/>
    <property type="project" value="TreeGrafter"/>
</dbReference>
<evidence type="ECO:0000256" key="4">
    <source>
        <dbReference type="ARBA" id="ARBA00022475"/>
    </source>
</evidence>
<dbReference type="CDD" id="cd11492">
    <property type="entry name" value="SLC5sbd_NIS-SMVT"/>
    <property type="match status" value="1"/>
</dbReference>
<dbReference type="PANTHER" id="PTHR42985">
    <property type="entry name" value="SODIUM-COUPLED MONOCARBOXYLATE TRANSPORTER"/>
    <property type="match status" value="1"/>
</dbReference>
<keyword evidence="10" id="KW-0739">Sodium transport</keyword>
<feature type="transmembrane region" description="Helical" evidence="12">
    <location>
        <begin position="407"/>
        <end position="428"/>
    </location>
</feature>
<evidence type="ECO:0000256" key="1">
    <source>
        <dbReference type="ARBA" id="ARBA00004651"/>
    </source>
</evidence>
<keyword evidence="8" id="KW-0406">Ion transport</keyword>
<dbReference type="InterPro" id="IPR001734">
    <property type="entry name" value="Na/solute_symporter"/>
</dbReference>
<feature type="transmembrane region" description="Helical" evidence="12">
    <location>
        <begin position="178"/>
        <end position="198"/>
    </location>
</feature>
<keyword evidence="3" id="KW-0813">Transport</keyword>
<proteinExistence type="inferred from homology"/>
<evidence type="ECO:0000256" key="7">
    <source>
        <dbReference type="ARBA" id="ARBA00023053"/>
    </source>
</evidence>
<feature type="transmembrane region" description="Helical" evidence="12">
    <location>
        <begin position="434"/>
        <end position="455"/>
    </location>
</feature>
<feature type="transmembrane region" description="Helical" evidence="12">
    <location>
        <begin position="361"/>
        <end position="386"/>
    </location>
</feature>
<dbReference type="InterPro" id="IPR038377">
    <property type="entry name" value="Na/Glc_symporter_sf"/>
</dbReference>
<evidence type="ECO:0000256" key="10">
    <source>
        <dbReference type="ARBA" id="ARBA00023201"/>
    </source>
</evidence>
<keyword evidence="5 12" id="KW-0812">Transmembrane</keyword>
<feature type="transmembrane region" description="Helical" evidence="12">
    <location>
        <begin position="462"/>
        <end position="484"/>
    </location>
</feature>
<dbReference type="KEGG" id="tpal:117644032"/>
<keyword evidence="9 12" id="KW-0472">Membrane</keyword>
<feature type="transmembrane region" description="Helical" evidence="12">
    <location>
        <begin position="205"/>
        <end position="226"/>
    </location>
</feature>
<dbReference type="OrthoDB" id="6132759at2759"/>
<dbReference type="InterPro" id="IPR051163">
    <property type="entry name" value="Sodium:Solute_Symporter_SSF"/>
</dbReference>
<dbReference type="GeneID" id="117644032"/>
<keyword evidence="7" id="KW-0915">Sodium</keyword>
<feature type="transmembrane region" description="Helical" evidence="12">
    <location>
        <begin position="301"/>
        <end position="324"/>
    </location>
</feature>
<name>A0A6P8ZLM4_THRPL</name>
<dbReference type="PROSITE" id="PS50283">
    <property type="entry name" value="NA_SOLUT_SYMP_3"/>
    <property type="match status" value="1"/>
</dbReference>
<comment type="similarity">
    <text evidence="2 11">Belongs to the sodium:solute symporter (SSF) (TC 2.A.21) family.</text>
</comment>
<evidence type="ECO:0000256" key="9">
    <source>
        <dbReference type="ARBA" id="ARBA00023136"/>
    </source>
</evidence>
<keyword evidence="6 12" id="KW-1133">Transmembrane helix</keyword>
<reference evidence="14" key="1">
    <citation type="submission" date="2025-08" db="UniProtKB">
        <authorList>
            <consortium name="RefSeq"/>
        </authorList>
    </citation>
    <scope>IDENTIFICATION</scope>
    <source>
        <tissue evidence="14">Total insect</tissue>
    </source>
</reference>
<feature type="transmembrane region" description="Helical" evidence="12">
    <location>
        <begin position="13"/>
        <end position="32"/>
    </location>
</feature>
<evidence type="ECO:0000313" key="13">
    <source>
        <dbReference type="Proteomes" id="UP000515158"/>
    </source>
</evidence>
<evidence type="ECO:0000256" key="12">
    <source>
        <dbReference type="SAM" id="Phobius"/>
    </source>
</evidence>
<feature type="transmembrane region" description="Helical" evidence="12">
    <location>
        <begin position="76"/>
        <end position="94"/>
    </location>
</feature>
<comment type="subcellular location">
    <subcellularLocation>
        <location evidence="1">Cell membrane</location>
        <topology evidence="1">Multi-pass membrane protein</topology>
    </subcellularLocation>
</comment>
<feature type="transmembrane region" description="Helical" evidence="12">
    <location>
        <begin position="150"/>
        <end position="172"/>
    </location>
</feature>
<dbReference type="PANTHER" id="PTHR42985:SF39">
    <property type="entry name" value="GH10366P"/>
    <property type="match status" value="1"/>
</dbReference>
<dbReference type="Gene3D" id="1.20.1730.10">
    <property type="entry name" value="Sodium/glucose cotransporter"/>
    <property type="match status" value="1"/>
</dbReference>
<dbReference type="RefSeq" id="XP_034239109.1">
    <property type="nucleotide sequence ID" value="XM_034383218.1"/>
</dbReference>
<feature type="transmembrane region" description="Helical" evidence="12">
    <location>
        <begin position="106"/>
        <end position="129"/>
    </location>
</feature>
<evidence type="ECO:0000256" key="8">
    <source>
        <dbReference type="ARBA" id="ARBA00023065"/>
    </source>
</evidence>
<dbReference type="InParanoid" id="A0A6P8ZLM4"/>
<accession>A0A6P8ZLM4</accession>
<evidence type="ECO:0000256" key="11">
    <source>
        <dbReference type="RuleBase" id="RU362091"/>
    </source>
</evidence>
<protein>
    <submittedName>
        <fullName evidence="14">LOW QUALITY PROTEIN: sodium-coupled monocarboxylate transporter 1-like</fullName>
    </submittedName>
</protein>
<keyword evidence="4" id="KW-1003">Cell membrane</keyword>
<evidence type="ECO:0000256" key="3">
    <source>
        <dbReference type="ARBA" id="ARBA00022448"/>
    </source>
</evidence>
<organism evidence="14">
    <name type="scientific">Thrips palmi</name>
    <name type="common">Melon thrips</name>
    <dbReference type="NCBI Taxonomy" id="161013"/>
    <lineage>
        <taxon>Eukaryota</taxon>
        <taxon>Metazoa</taxon>
        <taxon>Ecdysozoa</taxon>
        <taxon>Arthropoda</taxon>
        <taxon>Hexapoda</taxon>
        <taxon>Insecta</taxon>
        <taxon>Pterygota</taxon>
        <taxon>Neoptera</taxon>
        <taxon>Paraneoptera</taxon>
        <taxon>Thysanoptera</taxon>
        <taxon>Terebrantia</taxon>
        <taxon>Thripoidea</taxon>
        <taxon>Thripidae</taxon>
        <taxon>Thrips</taxon>
    </lineage>
</organism>
<evidence type="ECO:0000256" key="6">
    <source>
        <dbReference type="ARBA" id="ARBA00022989"/>
    </source>
</evidence>
<evidence type="ECO:0000256" key="5">
    <source>
        <dbReference type="ARBA" id="ARBA00022692"/>
    </source>
</evidence>
<keyword evidence="13" id="KW-1185">Reference proteome</keyword>
<dbReference type="AlphaFoldDB" id="A0A6P8ZLM4"/>
<dbReference type="GO" id="GO:0006814">
    <property type="term" value="P:sodium ion transport"/>
    <property type="evidence" value="ECO:0007669"/>
    <property type="project" value="UniProtKB-KW"/>
</dbReference>
<evidence type="ECO:0000256" key="2">
    <source>
        <dbReference type="ARBA" id="ARBA00006434"/>
    </source>
</evidence>
<dbReference type="NCBIfam" id="TIGR00813">
    <property type="entry name" value="sss"/>
    <property type="match status" value="1"/>
</dbReference>
<dbReference type="GO" id="GO:0005886">
    <property type="term" value="C:plasma membrane"/>
    <property type="evidence" value="ECO:0007669"/>
    <property type="project" value="UniProtKB-SubCell"/>
</dbReference>
<feature type="transmembrane region" description="Helical" evidence="12">
    <location>
        <begin position="261"/>
        <end position="280"/>
    </location>
</feature>
<evidence type="ECO:0000313" key="14">
    <source>
        <dbReference type="RefSeq" id="XP_034239109.1"/>
    </source>
</evidence>
<gene>
    <name evidence="14" type="primary">LOC117644032</name>
</gene>